<accession>A0ABV5WCJ2</accession>
<sequence length="49" mass="5478">MTELKKEELQELIPSMSDQELEQVAGGMPCGWICSYTLDCDWSTFGCAC</sequence>
<keyword evidence="6 7" id="KW-0078">Bacteriocin</keyword>
<dbReference type="Pfam" id="PF04604">
    <property type="entry name" value="L_biotic_typeA"/>
    <property type="match status" value="1"/>
</dbReference>
<gene>
    <name evidence="8" type="ORF">ACFFMS_07150</name>
</gene>
<name>A0ABV5WCJ2_9BACI</name>
<evidence type="ECO:0000256" key="5">
    <source>
        <dbReference type="ARBA" id="ARBA00023022"/>
    </source>
</evidence>
<dbReference type="RefSeq" id="WP_379948568.1">
    <property type="nucleotide sequence ID" value="NZ_JBHMAF010000024.1"/>
</dbReference>
<comment type="function">
    <text evidence="7">Lanthionine-containing peptide antibiotic (lantibiotic) active on Gram-positive bacteria. The bactericidal activity of lantibiotics is based on depolarization of energized bacterial cytoplasmic membranes, initiated by the formation of aqueous transmembrane pores.</text>
</comment>
<protein>
    <recommendedName>
        <fullName evidence="7">Lantibiotic</fullName>
    </recommendedName>
</protein>
<evidence type="ECO:0000313" key="9">
    <source>
        <dbReference type="Proteomes" id="UP001589609"/>
    </source>
</evidence>
<keyword evidence="4 7" id="KW-0425">Lantibiotic</keyword>
<proteinExistence type="inferred from homology"/>
<comment type="caution">
    <text evidence="8">The sequence shown here is derived from an EMBL/GenBank/DDBJ whole genome shotgun (WGS) entry which is preliminary data.</text>
</comment>
<reference evidence="8 9" key="1">
    <citation type="submission" date="2024-09" db="EMBL/GenBank/DDBJ databases">
        <authorList>
            <person name="Sun Q."/>
            <person name="Mori K."/>
        </authorList>
    </citation>
    <scope>NUCLEOTIDE SEQUENCE [LARGE SCALE GENOMIC DNA]</scope>
    <source>
        <strain evidence="8 9">JCM 11201</strain>
    </source>
</reference>
<dbReference type="InterPro" id="IPR007682">
    <property type="entry name" value="Lantibiotic_typ-A_Lactobact"/>
</dbReference>
<keyword evidence="5 7" id="KW-0044">Antibiotic</keyword>
<dbReference type="Proteomes" id="UP001589609">
    <property type="component" value="Unassembled WGS sequence"/>
</dbReference>
<keyword evidence="2 7" id="KW-0929">Antimicrobial</keyword>
<comment type="PTM">
    <text evidence="7">Maturation of lantibiotics involves the enzymatic conversion of Thr, and Ser into dehydrated AA and the formation of thioether bonds with cysteine. This is followed by membrane translocation and cleavage of the modified precursor.</text>
</comment>
<evidence type="ECO:0000313" key="8">
    <source>
        <dbReference type="EMBL" id="MFB9758297.1"/>
    </source>
</evidence>
<evidence type="ECO:0000256" key="1">
    <source>
        <dbReference type="ARBA" id="ARBA00009379"/>
    </source>
</evidence>
<keyword evidence="3" id="KW-0883">Thioether bond</keyword>
<evidence type="ECO:0000256" key="4">
    <source>
        <dbReference type="ARBA" id="ARBA00022789"/>
    </source>
</evidence>
<keyword evidence="9" id="KW-1185">Reference proteome</keyword>
<dbReference type="EMBL" id="JBHMAF010000024">
    <property type="protein sequence ID" value="MFB9758297.1"/>
    <property type="molecule type" value="Genomic_DNA"/>
</dbReference>
<evidence type="ECO:0000256" key="2">
    <source>
        <dbReference type="ARBA" id="ARBA00022529"/>
    </source>
</evidence>
<comment type="similarity">
    <text evidence="1 7">Belongs to the type A lantibiotic family.</text>
</comment>
<evidence type="ECO:0000256" key="6">
    <source>
        <dbReference type="ARBA" id="ARBA00023048"/>
    </source>
</evidence>
<evidence type="ECO:0000256" key="3">
    <source>
        <dbReference type="ARBA" id="ARBA00022784"/>
    </source>
</evidence>
<evidence type="ECO:0000256" key="7">
    <source>
        <dbReference type="RuleBase" id="RU362078"/>
    </source>
</evidence>
<organism evidence="8 9">
    <name type="scientific">Ectobacillus funiculus</name>
    <dbReference type="NCBI Taxonomy" id="137993"/>
    <lineage>
        <taxon>Bacteria</taxon>
        <taxon>Bacillati</taxon>
        <taxon>Bacillota</taxon>
        <taxon>Bacilli</taxon>
        <taxon>Bacillales</taxon>
        <taxon>Bacillaceae</taxon>
        <taxon>Ectobacillus</taxon>
    </lineage>
</organism>